<dbReference type="Proteomes" id="UP000019384">
    <property type="component" value="Unassembled WGS sequence"/>
</dbReference>
<dbReference type="GO" id="GO:0008757">
    <property type="term" value="F:S-adenosylmethionine-dependent methyltransferase activity"/>
    <property type="evidence" value="ECO:0007669"/>
    <property type="project" value="UniProtKB-ARBA"/>
</dbReference>
<evidence type="ECO:0000313" key="1">
    <source>
        <dbReference type="EMBL" id="CDK29444.1"/>
    </source>
</evidence>
<dbReference type="RefSeq" id="XP_022461430.1">
    <property type="nucleotide sequence ID" value="XM_022600627.1"/>
</dbReference>
<dbReference type="SUPFAM" id="SSF53335">
    <property type="entry name" value="S-adenosyl-L-methionine-dependent methyltransferases"/>
    <property type="match status" value="1"/>
</dbReference>
<dbReference type="Gene3D" id="3.40.50.150">
    <property type="entry name" value="Vaccinia Virus protein VP39"/>
    <property type="match status" value="1"/>
</dbReference>
<dbReference type="GeneID" id="34522818"/>
<evidence type="ECO:0000313" key="2">
    <source>
        <dbReference type="Proteomes" id="UP000019384"/>
    </source>
</evidence>
<name>W6MRV2_9ASCO</name>
<dbReference type="EMBL" id="HG793130">
    <property type="protein sequence ID" value="CDK29444.1"/>
    <property type="molecule type" value="Genomic_DNA"/>
</dbReference>
<evidence type="ECO:0008006" key="3">
    <source>
        <dbReference type="Google" id="ProtNLM"/>
    </source>
</evidence>
<dbReference type="PANTHER" id="PTHR14614">
    <property type="entry name" value="HEPATOCELLULAR CARCINOMA-ASSOCIATED ANTIGEN"/>
    <property type="match status" value="1"/>
</dbReference>
<dbReference type="OrthoDB" id="407325at2759"/>
<protein>
    <recommendedName>
        <fullName evidence="3">Protein-lysine N-methyltransferase EFM6</fullName>
    </recommendedName>
</protein>
<dbReference type="STRING" id="1382522.W6MRV2"/>
<proteinExistence type="predicted"/>
<reference evidence="1" key="1">
    <citation type="submission" date="2013-12" db="EMBL/GenBank/DDBJ databases">
        <authorList>
            <person name="Genoscope - CEA"/>
        </authorList>
    </citation>
    <scope>NUCLEOTIDE SEQUENCE</scope>
    <source>
        <strain evidence="1">CBS 1993</strain>
    </source>
</reference>
<gene>
    <name evidence="1" type="ORF">KUCA_T00005432001</name>
</gene>
<sequence length="279" mass="31577">MTATVAPEPVDNVIIRSIEPVVDYGFFQMDEDLFPIRAPHKSLSGEISLDMSNLEQYLGGKKLEIYEDGGRVGCGGVLWISGHLLALYLLQKWNFILEDLRKNHGVAQVHKVVEIGSGTGVVGIALGAATVDHKDQYPEDFKVYISDIDELVPIMQKSISLNKLDEVVEAISLPWGEPLPQSCSSKVDLILAADCVYNEKAFDILEQTLVDLSNGTKINEDGSKRDTVIYMASRKRRKADLKFFRKCKKSFHMQEIVHYEGYEFFRLQNVHLWKMVLKR</sequence>
<dbReference type="PANTHER" id="PTHR14614:SF152">
    <property type="entry name" value="PROTEIN-LYSINE N-METHYLTRANSFERASE EFM6"/>
    <property type="match status" value="1"/>
</dbReference>
<dbReference type="InterPro" id="IPR019410">
    <property type="entry name" value="Methyltransf_16"/>
</dbReference>
<dbReference type="Pfam" id="PF10294">
    <property type="entry name" value="Methyltransf_16"/>
    <property type="match status" value="1"/>
</dbReference>
<accession>W6MRV2</accession>
<keyword evidence="2" id="KW-1185">Reference proteome</keyword>
<reference evidence="1" key="2">
    <citation type="submission" date="2014-02" db="EMBL/GenBank/DDBJ databases">
        <title>Complete DNA sequence of /Kuraishia capsulata/ illustrates novel genomic features among budding yeasts (/Saccharomycotina/).</title>
        <authorList>
            <person name="Morales L."/>
            <person name="Noel B."/>
            <person name="Porcel B."/>
            <person name="Marcet-Houben M."/>
            <person name="Hullo M-F."/>
            <person name="Sacerdot C."/>
            <person name="Tekaia F."/>
            <person name="Leh-Louis V."/>
            <person name="Despons L."/>
            <person name="Khanna V."/>
            <person name="Aury J-M."/>
            <person name="Barbe V."/>
            <person name="Couloux A."/>
            <person name="Labadie K."/>
            <person name="Pelletier E."/>
            <person name="Souciet J-L."/>
            <person name="Boekhout T."/>
            <person name="Gabaldon T."/>
            <person name="Wincker P."/>
            <person name="Dujon B."/>
        </authorList>
    </citation>
    <scope>NUCLEOTIDE SEQUENCE</scope>
    <source>
        <strain evidence="1">CBS 1993</strain>
    </source>
</reference>
<organism evidence="1 2">
    <name type="scientific">Kuraishia capsulata CBS 1993</name>
    <dbReference type="NCBI Taxonomy" id="1382522"/>
    <lineage>
        <taxon>Eukaryota</taxon>
        <taxon>Fungi</taxon>
        <taxon>Dikarya</taxon>
        <taxon>Ascomycota</taxon>
        <taxon>Saccharomycotina</taxon>
        <taxon>Pichiomycetes</taxon>
        <taxon>Pichiales</taxon>
        <taxon>Pichiaceae</taxon>
        <taxon>Kuraishia</taxon>
    </lineage>
</organism>
<dbReference type="InterPro" id="IPR029063">
    <property type="entry name" value="SAM-dependent_MTases_sf"/>
</dbReference>
<dbReference type="GO" id="GO:0005829">
    <property type="term" value="C:cytosol"/>
    <property type="evidence" value="ECO:0007669"/>
    <property type="project" value="TreeGrafter"/>
</dbReference>
<dbReference type="HOGENOM" id="CLU_055721_2_1_1"/>
<dbReference type="AlphaFoldDB" id="W6MRV2"/>